<comment type="caution">
    <text evidence="2">The sequence shown here is derived from an EMBL/GenBank/DDBJ whole genome shotgun (WGS) entry which is preliminary data.</text>
</comment>
<proteinExistence type="predicted"/>
<reference evidence="2" key="1">
    <citation type="submission" date="2021-02" db="EMBL/GenBank/DDBJ databases">
        <authorList>
            <person name="Nowell W R."/>
        </authorList>
    </citation>
    <scope>NUCLEOTIDE SEQUENCE</scope>
</reference>
<dbReference type="EMBL" id="CAJNOK010000335">
    <property type="protein sequence ID" value="CAF0746053.1"/>
    <property type="molecule type" value="Genomic_DNA"/>
</dbReference>
<dbReference type="Proteomes" id="UP000682733">
    <property type="component" value="Unassembled WGS sequence"/>
</dbReference>
<dbReference type="Pfam" id="PF02030">
    <property type="entry name" value="Lipoprotein_8"/>
    <property type="match status" value="2"/>
</dbReference>
<evidence type="ECO:0000313" key="2">
    <source>
        <dbReference type="EMBL" id="CAF3524039.1"/>
    </source>
</evidence>
<protein>
    <submittedName>
        <fullName evidence="2">Uncharacterized protein</fullName>
    </submittedName>
</protein>
<dbReference type="EMBL" id="CAJOBA010000335">
    <property type="protein sequence ID" value="CAF3524039.1"/>
    <property type="molecule type" value="Genomic_DNA"/>
</dbReference>
<name>A0A8S2GJ55_9BILA</name>
<organism evidence="2 3">
    <name type="scientific">Didymodactylos carnosus</name>
    <dbReference type="NCBI Taxonomy" id="1234261"/>
    <lineage>
        <taxon>Eukaryota</taxon>
        <taxon>Metazoa</taxon>
        <taxon>Spiralia</taxon>
        <taxon>Gnathifera</taxon>
        <taxon>Rotifera</taxon>
        <taxon>Eurotatoria</taxon>
        <taxon>Bdelloidea</taxon>
        <taxon>Philodinida</taxon>
        <taxon>Philodinidae</taxon>
        <taxon>Didymodactylos</taxon>
    </lineage>
</organism>
<dbReference type="Proteomes" id="UP000677228">
    <property type="component" value="Unassembled WGS sequence"/>
</dbReference>
<sequence>MVNVRGTNFKTDMGKGFKFNEPVTVLIRPEDFDVTTPTAGIIKTWDTMREKLYENFGIPGVIDGESAKALFNEEVLALIDVYEERGLSILDYGVPYYIQDLVFAYRANYRNSGIRGAILYNGDAWFAAQGGDYKDHLPNEEDFHLIRPTTTVNVVDFVTVSKKIAEHKLVEAMQLVGELTLFGTKEQTEHLFGEKFIKYRKDHPEFTSEFELMRSYLNDEEVGVSFLKILEHAVDRESRG</sequence>
<evidence type="ECO:0000313" key="1">
    <source>
        <dbReference type="EMBL" id="CAF0746053.1"/>
    </source>
</evidence>
<accession>A0A8S2GJ55</accession>
<dbReference type="AlphaFoldDB" id="A0A8S2GJ55"/>
<evidence type="ECO:0000313" key="3">
    <source>
        <dbReference type="Proteomes" id="UP000682733"/>
    </source>
</evidence>
<gene>
    <name evidence="1" type="ORF">OVA965_LOCUS1727</name>
    <name evidence="2" type="ORF">TMI583_LOCUS1727</name>
</gene>